<evidence type="ECO:0000256" key="4">
    <source>
        <dbReference type="ARBA" id="ARBA00022989"/>
    </source>
</evidence>
<feature type="transmembrane region" description="Helical" evidence="10">
    <location>
        <begin position="94"/>
        <end position="119"/>
    </location>
</feature>
<comment type="activity regulation">
    <text evidence="10">Na(+) is not transported, but it plays an essential structural role and its presence is essential for fluoride channel function.</text>
</comment>
<feature type="binding site" evidence="10">
    <location>
        <position position="77"/>
    </location>
    <ligand>
        <name>Na(+)</name>
        <dbReference type="ChEBI" id="CHEBI:29101"/>
        <note>structural</note>
    </ligand>
</feature>
<keyword evidence="6 10" id="KW-0407">Ion channel</keyword>
<keyword evidence="5 10" id="KW-0472">Membrane</keyword>
<reference evidence="11 12" key="1">
    <citation type="submission" date="2020-08" db="EMBL/GenBank/DDBJ databases">
        <title>Cohnella phylogeny.</title>
        <authorList>
            <person name="Dunlap C."/>
        </authorList>
    </citation>
    <scope>NUCLEOTIDE SEQUENCE [LARGE SCALE GENOMIC DNA]</scope>
    <source>
        <strain evidence="11 12">DSM 28246</strain>
    </source>
</reference>
<keyword evidence="10" id="KW-0915">Sodium</keyword>
<evidence type="ECO:0000256" key="7">
    <source>
        <dbReference type="ARBA" id="ARBA00035120"/>
    </source>
</evidence>
<dbReference type="AlphaFoldDB" id="A0A7X0VEU3"/>
<comment type="subcellular location">
    <subcellularLocation>
        <location evidence="1 10">Cell membrane</location>
        <topology evidence="1 10">Multi-pass membrane protein</topology>
    </subcellularLocation>
</comment>
<dbReference type="GO" id="GO:0046872">
    <property type="term" value="F:metal ion binding"/>
    <property type="evidence" value="ECO:0007669"/>
    <property type="project" value="UniProtKB-KW"/>
</dbReference>
<keyword evidence="4 10" id="KW-1133">Transmembrane helix</keyword>
<feature type="transmembrane region" description="Helical" evidence="10">
    <location>
        <begin position="67"/>
        <end position="88"/>
    </location>
</feature>
<feature type="transmembrane region" description="Helical" evidence="10">
    <location>
        <begin position="33"/>
        <end position="55"/>
    </location>
</feature>
<comment type="catalytic activity">
    <reaction evidence="8">
        <text>fluoride(in) = fluoride(out)</text>
        <dbReference type="Rhea" id="RHEA:76159"/>
        <dbReference type="ChEBI" id="CHEBI:17051"/>
    </reaction>
    <physiologicalReaction direction="left-to-right" evidence="8">
        <dbReference type="Rhea" id="RHEA:76160"/>
    </physiologicalReaction>
</comment>
<keyword evidence="2 10" id="KW-1003">Cell membrane</keyword>
<evidence type="ECO:0000256" key="3">
    <source>
        <dbReference type="ARBA" id="ARBA00022692"/>
    </source>
</evidence>
<gene>
    <name evidence="10" type="primary">fluC</name>
    <name evidence="10" type="synonym">crcB</name>
    <name evidence="11" type="ORF">H7C19_10470</name>
</gene>
<proteinExistence type="inferred from homology"/>
<evidence type="ECO:0000256" key="8">
    <source>
        <dbReference type="ARBA" id="ARBA00035585"/>
    </source>
</evidence>
<accession>A0A7X0VEU3</accession>
<evidence type="ECO:0000256" key="10">
    <source>
        <dbReference type="HAMAP-Rule" id="MF_00454"/>
    </source>
</evidence>
<comment type="function">
    <text evidence="9 10">Fluoride-specific ion channel. Important for reducing fluoride concentration in the cell, thus reducing its toxicity.</text>
</comment>
<evidence type="ECO:0000256" key="5">
    <source>
        <dbReference type="ARBA" id="ARBA00023136"/>
    </source>
</evidence>
<dbReference type="PANTHER" id="PTHR28259:SF1">
    <property type="entry name" value="FLUORIDE EXPORT PROTEIN 1-RELATED"/>
    <property type="match status" value="1"/>
</dbReference>
<keyword evidence="10" id="KW-0813">Transport</keyword>
<protein>
    <recommendedName>
        <fullName evidence="10">Fluoride-specific ion channel FluC</fullName>
    </recommendedName>
</protein>
<dbReference type="HAMAP" id="MF_00454">
    <property type="entry name" value="FluC"/>
    <property type="match status" value="1"/>
</dbReference>
<dbReference type="Pfam" id="PF02537">
    <property type="entry name" value="CRCB"/>
    <property type="match status" value="1"/>
</dbReference>
<keyword evidence="3 10" id="KW-0812">Transmembrane</keyword>
<sequence>MGATIAVAVAGFFGAAARYGLTLLLPDGGGAGWPWATLFINLSGSFLLGLLLGYAMRRPLAAWLREAAGTGFLGAFTTFSAFNAQLWGMVQHQAYLSAAVYAAASGLVGWGLAALGLSWGRGRQT</sequence>
<dbReference type="InterPro" id="IPR003691">
    <property type="entry name" value="FluC"/>
</dbReference>
<name>A0A7X0VEU3_9BACL</name>
<feature type="binding site" evidence="10">
    <location>
        <position position="74"/>
    </location>
    <ligand>
        <name>Na(+)</name>
        <dbReference type="ChEBI" id="CHEBI:29101"/>
        <note>structural</note>
    </ligand>
</feature>
<comment type="caution">
    <text evidence="11">The sequence shown here is derived from an EMBL/GenBank/DDBJ whole genome shotgun (WGS) entry which is preliminary data.</text>
</comment>
<dbReference type="Proteomes" id="UP000547209">
    <property type="component" value="Unassembled WGS sequence"/>
</dbReference>
<evidence type="ECO:0000256" key="2">
    <source>
        <dbReference type="ARBA" id="ARBA00022475"/>
    </source>
</evidence>
<dbReference type="GO" id="GO:0062054">
    <property type="term" value="F:fluoride channel activity"/>
    <property type="evidence" value="ECO:0007669"/>
    <property type="project" value="UniProtKB-UniRule"/>
</dbReference>
<organism evidence="11 12">
    <name type="scientific">Cohnella nanjingensis</name>
    <dbReference type="NCBI Taxonomy" id="1387779"/>
    <lineage>
        <taxon>Bacteria</taxon>
        <taxon>Bacillati</taxon>
        <taxon>Bacillota</taxon>
        <taxon>Bacilli</taxon>
        <taxon>Bacillales</taxon>
        <taxon>Paenibacillaceae</taxon>
        <taxon>Cohnella</taxon>
    </lineage>
</organism>
<comment type="similarity">
    <text evidence="7 10">Belongs to the fluoride channel Fluc/FEX (TC 1.A.43) family.</text>
</comment>
<evidence type="ECO:0000256" key="9">
    <source>
        <dbReference type="ARBA" id="ARBA00049940"/>
    </source>
</evidence>
<dbReference type="GO" id="GO:0140114">
    <property type="term" value="P:cellular detoxification of fluoride"/>
    <property type="evidence" value="ECO:0007669"/>
    <property type="project" value="UniProtKB-UniRule"/>
</dbReference>
<evidence type="ECO:0000256" key="1">
    <source>
        <dbReference type="ARBA" id="ARBA00004651"/>
    </source>
</evidence>
<evidence type="ECO:0000313" key="12">
    <source>
        <dbReference type="Proteomes" id="UP000547209"/>
    </source>
</evidence>
<dbReference type="GO" id="GO:0005886">
    <property type="term" value="C:plasma membrane"/>
    <property type="evidence" value="ECO:0007669"/>
    <property type="project" value="UniProtKB-SubCell"/>
</dbReference>
<dbReference type="RefSeq" id="WP_185142598.1">
    <property type="nucleotide sequence ID" value="NZ_JACJVP010000017.1"/>
</dbReference>
<evidence type="ECO:0000256" key="6">
    <source>
        <dbReference type="ARBA" id="ARBA00023303"/>
    </source>
</evidence>
<dbReference type="EMBL" id="JACJVP010000017">
    <property type="protein sequence ID" value="MBB6671111.1"/>
    <property type="molecule type" value="Genomic_DNA"/>
</dbReference>
<keyword evidence="10" id="KW-0479">Metal-binding</keyword>
<evidence type="ECO:0000313" key="11">
    <source>
        <dbReference type="EMBL" id="MBB6671111.1"/>
    </source>
</evidence>
<keyword evidence="10" id="KW-0406">Ion transport</keyword>
<keyword evidence="12" id="KW-1185">Reference proteome</keyword>
<dbReference type="PANTHER" id="PTHR28259">
    <property type="entry name" value="FLUORIDE EXPORT PROTEIN 1-RELATED"/>
    <property type="match status" value="1"/>
</dbReference>